<dbReference type="AlphaFoldDB" id="A0A378NC29"/>
<dbReference type="EMBL" id="UGPN01000002">
    <property type="protein sequence ID" value="STY59755.1"/>
    <property type="molecule type" value="Genomic_DNA"/>
</dbReference>
<gene>
    <name evidence="3" type="ORF">NCTC10638_00936</name>
    <name evidence="2" type="ORF">NCTC9380_00126</name>
    <name evidence="4" type="ORF">NCTC9380_00545</name>
</gene>
<keyword evidence="1" id="KW-1133">Transmembrane helix</keyword>
<name>A0A378NC29_MANHA</name>
<sequence>MKNKLKRILHKIKTEQDMNFIFWLCVVVLLFNLVPYLYGLI</sequence>
<accession>A0A378NC29</accession>
<protein>
    <submittedName>
        <fullName evidence="4">Uncharacterized protein</fullName>
    </submittedName>
</protein>
<feature type="transmembrane region" description="Helical" evidence="1">
    <location>
        <begin position="20"/>
        <end position="38"/>
    </location>
</feature>
<evidence type="ECO:0000313" key="2">
    <source>
        <dbReference type="EMBL" id="STY58705.1"/>
    </source>
</evidence>
<evidence type="ECO:0000313" key="4">
    <source>
        <dbReference type="EMBL" id="STY65285.1"/>
    </source>
</evidence>
<evidence type="ECO:0000313" key="3">
    <source>
        <dbReference type="EMBL" id="STY59755.1"/>
    </source>
</evidence>
<organism evidence="4 5">
    <name type="scientific">Mannheimia haemolytica</name>
    <name type="common">Pasteurella haemolytica</name>
    <dbReference type="NCBI Taxonomy" id="75985"/>
    <lineage>
        <taxon>Bacteria</taxon>
        <taxon>Pseudomonadati</taxon>
        <taxon>Pseudomonadota</taxon>
        <taxon>Gammaproteobacteria</taxon>
        <taxon>Pasteurellales</taxon>
        <taxon>Pasteurellaceae</taxon>
        <taxon>Mannheimia</taxon>
    </lineage>
</organism>
<evidence type="ECO:0000313" key="6">
    <source>
        <dbReference type="Proteomes" id="UP000254802"/>
    </source>
</evidence>
<proteinExistence type="predicted"/>
<dbReference type="EMBL" id="UGPL01000006">
    <property type="protein sequence ID" value="STY65285.1"/>
    <property type="molecule type" value="Genomic_DNA"/>
</dbReference>
<dbReference type="Proteomes" id="UP000254031">
    <property type="component" value="Unassembled WGS sequence"/>
</dbReference>
<evidence type="ECO:0000256" key="1">
    <source>
        <dbReference type="SAM" id="Phobius"/>
    </source>
</evidence>
<keyword evidence="1" id="KW-0812">Transmembrane</keyword>
<dbReference type="EMBL" id="UGPL01000004">
    <property type="protein sequence ID" value="STY58705.1"/>
    <property type="molecule type" value="Genomic_DNA"/>
</dbReference>
<dbReference type="Proteomes" id="UP000254802">
    <property type="component" value="Unassembled WGS sequence"/>
</dbReference>
<reference evidence="5 6" key="1">
    <citation type="submission" date="2018-06" db="EMBL/GenBank/DDBJ databases">
        <authorList>
            <consortium name="Pathogen Informatics"/>
            <person name="Doyle S."/>
        </authorList>
    </citation>
    <scope>NUCLEOTIDE SEQUENCE [LARGE SCALE GENOMIC DNA]</scope>
    <source>
        <strain evidence="3 6">NCTC10638</strain>
        <strain evidence="4 5">NCTC9380</strain>
    </source>
</reference>
<keyword evidence="1" id="KW-0472">Membrane</keyword>
<evidence type="ECO:0000313" key="5">
    <source>
        <dbReference type="Proteomes" id="UP000254031"/>
    </source>
</evidence>